<proteinExistence type="predicted"/>
<dbReference type="STRING" id="380244.SAMN05216298_0298"/>
<keyword evidence="2" id="KW-1185">Reference proteome</keyword>
<sequence length="244" mass="27188">MDVVAEFRSQMPLEEFPGVAHAWVSTEPNPFARLIYLARPDGQALFQVNVKPETDWDDVGAFVRFAQANMARLAFAAPMVAVPGLSLRHYRFDSAIAVLPAAADLAPTDIAHLDSRIYGLFPGWQCEVAGTESESLANRRYRREIRPSDWSRRPNPFLKLAYGFQRTNESPVEHSKPFSTDLDDAASTLRLIAEADTGWLSVTNWLGDTAALEYQRGKGLTWDGARLDLDAATDRIQAFTTEGR</sequence>
<organism evidence="1 2">
    <name type="scientific">Glycomyces sambucus</name>
    <dbReference type="NCBI Taxonomy" id="380244"/>
    <lineage>
        <taxon>Bacteria</taxon>
        <taxon>Bacillati</taxon>
        <taxon>Actinomycetota</taxon>
        <taxon>Actinomycetes</taxon>
        <taxon>Glycomycetales</taxon>
        <taxon>Glycomycetaceae</taxon>
        <taxon>Glycomyces</taxon>
    </lineage>
</organism>
<protein>
    <submittedName>
        <fullName evidence="1">Uncharacterized protein</fullName>
    </submittedName>
</protein>
<dbReference type="Proteomes" id="UP000198662">
    <property type="component" value="Unassembled WGS sequence"/>
</dbReference>
<dbReference type="EMBL" id="FNGF01000001">
    <property type="protein sequence ID" value="SDK50166.1"/>
    <property type="molecule type" value="Genomic_DNA"/>
</dbReference>
<gene>
    <name evidence="1" type="ORF">SAMN05216298_0298</name>
</gene>
<reference evidence="2" key="1">
    <citation type="submission" date="2016-10" db="EMBL/GenBank/DDBJ databases">
        <authorList>
            <person name="Varghese N."/>
            <person name="Submissions S."/>
        </authorList>
    </citation>
    <scope>NUCLEOTIDE SEQUENCE [LARGE SCALE GENOMIC DNA]</scope>
    <source>
        <strain evidence="2">CGMCC 4.3147</strain>
    </source>
</reference>
<evidence type="ECO:0000313" key="1">
    <source>
        <dbReference type="EMBL" id="SDK50166.1"/>
    </source>
</evidence>
<name>A0A1G9CF04_9ACTN</name>
<accession>A0A1G9CF04</accession>
<dbReference type="OrthoDB" id="8482021at2"/>
<evidence type="ECO:0000313" key="2">
    <source>
        <dbReference type="Proteomes" id="UP000198662"/>
    </source>
</evidence>
<dbReference type="RefSeq" id="WP_091041579.1">
    <property type="nucleotide sequence ID" value="NZ_FNGF01000001.1"/>
</dbReference>
<dbReference type="AlphaFoldDB" id="A0A1G9CF04"/>